<evidence type="ECO:0000313" key="4">
    <source>
        <dbReference type="Proteomes" id="UP000683360"/>
    </source>
</evidence>
<sequence length="1317" mass="149367">MLGMVNVYHHGVTCYIMNLSQDEQQQVHTVDGKTRLELKMLTHLSSATTPMTLDALTQSSQRLGHAWKRFVENTKQAKVFTVKSGPPYVRFVHVLFMNHLDVGYNGIPQTGFINNILNTYFHEYFPRAVNLSRELRDKQYQERFIYTTHPWLVSLYVDCPQGFILNNITLKCPSDQDIKAFKEAVTIYGDITWHAGPMNMQMENMNEILLGLSLNISSDLDEMFNLTRKYRTLSQRDVPGMTQAIIPTLVEKGIQAVSVGVNPGTSPPAVPNLFRWQFEEKEVLGTWHAGGYPLNPGPDPAHPGGLSRKDCVVVENVTEALCFAFRTDNSGPPENIEVRYLSNDREILNYYEILRLQFPGAEIDASTFEDYIEAIQPIKNQLPVLTQEIGDTWIQGISSDPYKLTFQRAFQTGLEVCFHSNECNYTDPRIKDAVRFLVKVPEHTWGLPSVRDNINWTNVAFQKALTGSNYRNCVMAWQEQREFLHVALDKLGNHPLADIVEYLLSETNPVDPDVGEYQIQNITSILSRDFECEQGMKIGFNGDGSLRTLYDPFNKVNWASNASNPMGAILYNTYNESDFNYMSSLYNYYGGAGYDKPNSTKNANPESKLWKTKLNRMWRLDQDSCRFVLELVMENSTANTSYGAPQTIIVEYNERQSDETSPAGFEARVILKSKTPSRLAESISYYFSPAVPKSNRKWYLSKVGYLVDPTNVVQNGSQYVHAVDNGAYYIDESGNGLQLITKDAPLVVIGTKTKHPSPFPVPLEPITVDDIKGIGFNIYNNIWNTNYVLWYPYDENDFDKSIQTRYSIDFMETYSFVNKMKLDLVSNISVYCHLKKIIMAVLISFSLIILISVITYISDTDAETTNGPCTFTDNKKGEPLMFFSAGFMTASLVFSIGCFVSKRSTQPSNKNNNDTTITDQGELMFATAPDNVYVNEGSCESDRKSYGYCNIEKNSENCSQSSKSKKILSQLDSYDMVEHNRAKSHLGNDEDDSNPYNHVTVDMEVTEYDNACFQKPRAAVMDPTYSHLSEANLHIESPNATKQKGDEVNNQTKSSNAETNSKDQQQNTSERQKPRKPETEKRYQRKPDIQQKPEIKTDYRKKPKLKVLVNGEEQIQEHKICLNAEMEESSNMTNYETDNDKLEIKEGNRLNRKKFGYSIVQKKKEIPNKDSAETPNGSDAFEVSCDDDEKSFKIRSKNKEHNTAEKSTEAKNGKSSLEVLFDQSNGSFLFISSCEESNERSNKHVFPETNCGKLAFPNGRYETSSNNDSDSETELLPPGMAINILYEDVPITKGNVRISAVDESSDQELESSHEQSE</sequence>
<feature type="region of interest" description="Disordered" evidence="1">
    <location>
        <begin position="1166"/>
        <end position="1185"/>
    </location>
</feature>
<dbReference type="Proteomes" id="UP000683360">
    <property type="component" value="Unassembled WGS sequence"/>
</dbReference>
<feature type="compositionally biased region" description="Basic and acidic residues" evidence="1">
    <location>
        <begin position="1197"/>
        <end position="1212"/>
    </location>
</feature>
<organism evidence="3 4">
    <name type="scientific">Mytilus edulis</name>
    <name type="common">Blue mussel</name>
    <dbReference type="NCBI Taxonomy" id="6550"/>
    <lineage>
        <taxon>Eukaryota</taxon>
        <taxon>Metazoa</taxon>
        <taxon>Spiralia</taxon>
        <taxon>Lophotrochozoa</taxon>
        <taxon>Mollusca</taxon>
        <taxon>Bivalvia</taxon>
        <taxon>Autobranchia</taxon>
        <taxon>Pteriomorphia</taxon>
        <taxon>Mytilida</taxon>
        <taxon>Mytiloidea</taxon>
        <taxon>Mytilidae</taxon>
        <taxon>Mytilinae</taxon>
        <taxon>Mytilus</taxon>
    </lineage>
</organism>
<evidence type="ECO:0000256" key="1">
    <source>
        <dbReference type="SAM" id="MobiDB-lite"/>
    </source>
</evidence>
<dbReference type="CDD" id="cd10791">
    <property type="entry name" value="GH38N_AMII_like_1"/>
    <property type="match status" value="1"/>
</dbReference>
<feature type="region of interest" description="Disordered" evidence="1">
    <location>
        <begin position="1035"/>
        <end position="1099"/>
    </location>
</feature>
<reference evidence="3" key="1">
    <citation type="submission" date="2021-03" db="EMBL/GenBank/DDBJ databases">
        <authorList>
            <person name="Bekaert M."/>
        </authorList>
    </citation>
    <scope>NUCLEOTIDE SEQUENCE</scope>
</reference>
<protein>
    <submittedName>
        <fullName evidence="3">Uncharacterized protein</fullName>
    </submittedName>
</protein>
<dbReference type="OrthoDB" id="9980604at2759"/>
<keyword evidence="2" id="KW-1133">Transmembrane helix</keyword>
<keyword evidence="2" id="KW-0472">Membrane</keyword>
<keyword evidence="4" id="KW-1185">Reference proteome</keyword>
<feature type="compositionally biased region" description="Polar residues" evidence="1">
    <location>
        <begin position="1038"/>
        <end position="1069"/>
    </location>
</feature>
<feature type="region of interest" description="Disordered" evidence="1">
    <location>
        <begin position="1194"/>
        <end position="1213"/>
    </location>
</feature>
<feature type="compositionally biased region" description="Basic and acidic residues" evidence="1">
    <location>
        <begin position="1070"/>
        <end position="1099"/>
    </location>
</feature>
<feature type="transmembrane region" description="Helical" evidence="2">
    <location>
        <begin position="837"/>
        <end position="857"/>
    </location>
</feature>
<proteinExistence type="predicted"/>
<accession>A0A8S3UBW3</accession>
<keyword evidence="2" id="KW-0812">Transmembrane</keyword>
<evidence type="ECO:0000313" key="3">
    <source>
        <dbReference type="EMBL" id="CAG2243338.1"/>
    </source>
</evidence>
<comment type="caution">
    <text evidence="3">The sequence shown here is derived from an EMBL/GenBank/DDBJ whole genome shotgun (WGS) entry which is preliminary data.</text>
</comment>
<dbReference type="Pfam" id="PF16477">
    <property type="entry name" value="DUF5054"/>
    <property type="match status" value="1"/>
</dbReference>
<dbReference type="EMBL" id="CAJPWZ010002701">
    <property type="protein sequence ID" value="CAG2243338.1"/>
    <property type="molecule type" value="Genomic_DNA"/>
</dbReference>
<evidence type="ECO:0000256" key="2">
    <source>
        <dbReference type="SAM" id="Phobius"/>
    </source>
</evidence>
<name>A0A8S3UBW3_MYTED</name>
<gene>
    <name evidence="3" type="ORF">MEDL_55547</name>
</gene>
<feature type="transmembrane region" description="Helical" evidence="2">
    <location>
        <begin position="880"/>
        <end position="900"/>
    </location>
</feature>
<dbReference type="InterPro" id="IPR032482">
    <property type="entry name" value="DUF5054"/>
</dbReference>